<gene>
    <name evidence="3" type="ORF">D9O36_16130</name>
</gene>
<organism evidence="3 4">
    <name type="scientific">Zobellia amurskyensis</name>
    <dbReference type="NCBI Taxonomy" id="248905"/>
    <lineage>
        <taxon>Bacteria</taxon>
        <taxon>Pseudomonadati</taxon>
        <taxon>Bacteroidota</taxon>
        <taxon>Flavobacteriia</taxon>
        <taxon>Flavobacteriales</taxon>
        <taxon>Flavobacteriaceae</taxon>
        <taxon>Zobellia</taxon>
    </lineage>
</organism>
<dbReference type="PROSITE" id="PS50110">
    <property type="entry name" value="RESPONSE_REGULATORY"/>
    <property type="match status" value="1"/>
</dbReference>
<protein>
    <submittedName>
        <fullName evidence="3">Response regulator</fullName>
    </submittedName>
</protein>
<evidence type="ECO:0000256" key="1">
    <source>
        <dbReference type="PROSITE-ProRule" id="PRU00169"/>
    </source>
</evidence>
<feature type="domain" description="Response regulatory" evidence="2">
    <location>
        <begin position="6"/>
        <end position="133"/>
    </location>
</feature>
<keyword evidence="1" id="KW-0597">Phosphoprotein</keyword>
<reference evidence="3 4" key="1">
    <citation type="journal article" date="2019" name="Mar. Drugs">
        <title>Comparative Genomics and CAZyme Genome Repertoires of Marine Zobellia amurskyensis KMM 3526(T) and Zobellia laminariae KMM 3676(T).</title>
        <authorList>
            <person name="Chernysheva N."/>
            <person name="Bystritskaya E."/>
            <person name="Stenkova A."/>
            <person name="Golovkin I."/>
            <person name="Nedashkovskaya O."/>
            <person name="Isaeva M."/>
        </authorList>
    </citation>
    <scope>NUCLEOTIDE SEQUENCE [LARGE SCALE GENOMIC DNA]</scope>
    <source>
        <strain evidence="3 4">KMM 3526</strain>
    </source>
</reference>
<dbReference type="InterPro" id="IPR011006">
    <property type="entry name" value="CheY-like_superfamily"/>
</dbReference>
<dbReference type="SMART" id="SM00448">
    <property type="entry name" value="REC"/>
    <property type="match status" value="1"/>
</dbReference>
<dbReference type="Gene3D" id="3.40.50.2300">
    <property type="match status" value="1"/>
</dbReference>
<keyword evidence="4" id="KW-1185">Reference proteome</keyword>
<dbReference type="InterPro" id="IPR001789">
    <property type="entry name" value="Sig_transdc_resp-reg_receiver"/>
</dbReference>
<dbReference type="EMBL" id="RCNR01000038">
    <property type="protein sequence ID" value="MUH37381.1"/>
    <property type="molecule type" value="Genomic_DNA"/>
</dbReference>
<dbReference type="GO" id="GO:0000160">
    <property type="term" value="P:phosphorelay signal transduction system"/>
    <property type="evidence" value="ECO:0007669"/>
    <property type="project" value="InterPro"/>
</dbReference>
<dbReference type="InterPro" id="IPR052893">
    <property type="entry name" value="TCS_response_regulator"/>
</dbReference>
<dbReference type="PANTHER" id="PTHR44520:SF2">
    <property type="entry name" value="RESPONSE REGULATOR RCP1"/>
    <property type="match status" value="1"/>
</dbReference>
<dbReference type="Pfam" id="PF00072">
    <property type="entry name" value="Response_reg"/>
    <property type="match status" value="1"/>
</dbReference>
<accession>A0A7X3D2R4</accession>
<dbReference type="AlphaFoldDB" id="A0A7X3D2R4"/>
<dbReference type="PANTHER" id="PTHR44520">
    <property type="entry name" value="RESPONSE REGULATOR RCP1-RELATED"/>
    <property type="match status" value="1"/>
</dbReference>
<proteinExistence type="predicted"/>
<evidence type="ECO:0000313" key="4">
    <source>
        <dbReference type="Proteomes" id="UP000540519"/>
    </source>
</evidence>
<comment type="caution">
    <text evidence="3">The sequence shown here is derived from an EMBL/GenBank/DDBJ whole genome shotgun (WGS) entry which is preliminary data.</text>
</comment>
<feature type="modified residue" description="4-aspartylphosphate" evidence="1">
    <location>
        <position position="63"/>
    </location>
</feature>
<evidence type="ECO:0000259" key="2">
    <source>
        <dbReference type="PROSITE" id="PS50110"/>
    </source>
</evidence>
<evidence type="ECO:0000313" key="3">
    <source>
        <dbReference type="EMBL" id="MUH37381.1"/>
    </source>
</evidence>
<name>A0A7X3D2R4_9FLAO</name>
<dbReference type="Proteomes" id="UP000540519">
    <property type="component" value="Unassembled WGS sequence"/>
</dbReference>
<dbReference type="SUPFAM" id="SSF52172">
    <property type="entry name" value="CheY-like"/>
    <property type="match status" value="1"/>
</dbReference>
<sequence length="134" mass="15323">MTKIKSVCIIDDDPIFIYGTKRIMNEVDFADEIIIYNDGLAAFDGLKAMTKKGEELPSMIFLDINMPIMNGWEFLDEFVQLPNNNSENITIYIISSSVDPRDIARIHEYKVVNNYILKPISVEDLHNILKHVGS</sequence>